<dbReference type="InterPro" id="IPR000795">
    <property type="entry name" value="T_Tr_GTP-bd_dom"/>
</dbReference>
<keyword evidence="2" id="KW-0342">GTP-binding</keyword>
<reference evidence="4 5" key="1">
    <citation type="journal article" date="2020" name="Mol. Biol. Evol.">
        <title>Interspecific Gene Flow and the Evolution of Specialization in Black and White Rhinoceros.</title>
        <authorList>
            <person name="Moodley Y."/>
            <person name="Westbury M.V."/>
            <person name="Russo I.M."/>
            <person name="Gopalakrishnan S."/>
            <person name="Rakotoarivelo A."/>
            <person name="Olsen R.A."/>
            <person name="Prost S."/>
            <person name="Tunstall T."/>
            <person name="Ryder O.A."/>
            <person name="Dalen L."/>
            <person name="Bruford M.W."/>
        </authorList>
    </citation>
    <scope>NUCLEOTIDE SEQUENCE [LARGE SCALE GENOMIC DNA]</scope>
    <source>
        <strain evidence="4">SBR-YM</strain>
        <tissue evidence="4">Skin</tissue>
    </source>
</reference>
<dbReference type="PANTHER" id="PTHR23115">
    <property type="entry name" value="TRANSLATION FACTOR"/>
    <property type="match status" value="1"/>
</dbReference>
<dbReference type="Gene3D" id="3.40.50.300">
    <property type="entry name" value="P-loop containing nucleotide triphosphate hydrolases"/>
    <property type="match status" value="1"/>
</dbReference>
<dbReference type="EMBL" id="JACDTQ010001582">
    <property type="protein sequence ID" value="KAF5921835.1"/>
    <property type="molecule type" value="Genomic_DNA"/>
</dbReference>
<proteinExistence type="predicted"/>
<evidence type="ECO:0000256" key="1">
    <source>
        <dbReference type="ARBA" id="ARBA00022741"/>
    </source>
</evidence>
<dbReference type="SUPFAM" id="SSF52540">
    <property type="entry name" value="P-loop containing nucleoside triphosphate hydrolases"/>
    <property type="match status" value="1"/>
</dbReference>
<keyword evidence="5" id="KW-1185">Reference proteome</keyword>
<feature type="domain" description="Tr-type G" evidence="3">
    <location>
        <begin position="218"/>
        <end position="253"/>
    </location>
</feature>
<name>A0A7J7F1E2_DICBM</name>
<evidence type="ECO:0000259" key="3">
    <source>
        <dbReference type="Pfam" id="PF00009"/>
    </source>
</evidence>
<accession>A0A7J7F1E2</accession>
<dbReference type="Pfam" id="PF00009">
    <property type="entry name" value="GTP_EFTU"/>
    <property type="match status" value="1"/>
</dbReference>
<keyword evidence="1" id="KW-0547">Nucleotide-binding</keyword>
<dbReference type="GO" id="GO:0003924">
    <property type="term" value="F:GTPase activity"/>
    <property type="evidence" value="ECO:0007669"/>
    <property type="project" value="InterPro"/>
</dbReference>
<evidence type="ECO:0000313" key="5">
    <source>
        <dbReference type="Proteomes" id="UP000551758"/>
    </source>
</evidence>
<dbReference type="GO" id="GO:0005525">
    <property type="term" value="F:GTP binding"/>
    <property type="evidence" value="ECO:0007669"/>
    <property type="project" value="UniProtKB-KW"/>
</dbReference>
<dbReference type="InterPro" id="IPR050100">
    <property type="entry name" value="TRAFAC_GTPase_members"/>
</dbReference>
<comment type="caution">
    <text evidence="4">The sequence shown here is derived from an EMBL/GenBank/DDBJ whole genome shotgun (WGS) entry which is preliminary data.</text>
</comment>
<dbReference type="AlphaFoldDB" id="A0A7J7F1E2"/>
<protein>
    <recommendedName>
        <fullName evidence="3">Tr-type G domain-containing protein</fullName>
    </recommendedName>
</protein>
<dbReference type="InterPro" id="IPR027417">
    <property type="entry name" value="P-loop_NTPase"/>
</dbReference>
<evidence type="ECO:0000256" key="2">
    <source>
        <dbReference type="ARBA" id="ARBA00023134"/>
    </source>
</evidence>
<evidence type="ECO:0000313" key="4">
    <source>
        <dbReference type="EMBL" id="KAF5921835.1"/>
    </source>
</evidence>
<organism evidence="4 5">
    <name type="scientific">Diceros bicornis minor</name>
    <name type="common">South-central black rhinoceros</name>
    <dbReference type="NCBI Taxonomy" id="77932"/>
    <lineage>
        <taxon>Eukaryota</taxon>
        <taxon>Metazoa</taxon>
        <taxon>Chordata</taxon>
        <taxon>Craniata</taxon>
        <taxon>Vertebrata</taxon>
        <taxon>Euteleostomi</taxon>
        <taxon>Mammalia</taxon>
        <taxon>Eutheria</taxon>
        <taxon>Laurasiatheria</taxon>
        <taxon>Perissodactyla</taxon>
        <taxon>Rhinocerotidae</taxon>
        <taxon>Diceros</taxon>
    </lineage>
</organism>
<gene>
    <name evidence="4" type="ORF">HPG69_013009</name>
</gene>
<sequence length="272" mass="31052">MPQDIKYCLHRCQPSIKARPVLPLMIHAVLLRETVSFSLISKNSLYKPILTFLPLLDKNRVAYYNTVIFPILYHNYKTLIKALDNSVFRGHKAKHLSTVLIYQESADLGMSKHVIDYAQPIFLIEVTYRATPTACNKEIKSSYKKPQSPKTPCTLVINASRASGTVWSYEHMKPFQMRNFYLNVDDDICLGIIKKRSVKMPIWYTTVQDGKGKDSYQHIFIGPIDLGKSTTTGHLIYKCGAIDKRTIEKHEKEAAEMGKGSFKYAQVLDIES</sequence>
<dbReference type="Proteomes" id="UP000551758">
    <property type="component" value="Unassembled WGS sequence"/>
</dbReference>